<dbReference type="InterPro" id="IPR023985">
    <property type="entry name" value="SDR_subfam_1"/>
</dbReference>
<dbReference type="NCBIfam" id="TIGR03971">
    <property type="entry name" value="SDR_subfam_1"/>
    <property type="match status" value="1"/>
</dbReference>
<accession>A0AAU7UUK1</accession>
<evidence type="ECO:0000256" key="1">
    <source>
        <dbReference type="ARBA" id="ARBA00006484"/>
    </source>
</evidence>
<proteinExistence type="inferred from homology"/>
<evidence type="ECO:0000313" key="4">
    <source>
        <dbReference type="EMBL" id="XBW03481.1"/>
    </source>
</evidence>
<evidence type="ECO:0000256" key="2">
    <source>
        <dbReference type="ARBA" id="ARBA00023002"/>
    </source>
</evidence>
<evidence type="ECO:0000256" key="3">
    <source>
        <dbReference type="ARBA" id="ARBA00023027"/>
    </source>
</evidence>
<protein>
    <submittedName>
        <fullName evidence="4">Mycofactocin-coupled SDR family oxidoreductase</fullName>
    </submittedName>
</protein>
<dbReference type="Gene3D" id="3.40.50.720">
    <property type="entry name" value="NAD(P)-binding Rossmann-like Domain"/>
    <property type="match status" value="1"/>
</dbReference>
<comment type="similarity">
    <text evidence="1">Belongs to the short-chain dehydrogenases/reductases (SDR) family.</text>
</comment>
<dbReference type="KEGG" id="rhox:RBB84_19675"/>
<dbReference type="AlphaFoldDB" id="A0AAU7UUK1"/>
<dbReference type="Pfam" id="PF13561">
    <property type="entry name" value="adh_short_C2"/>
    <property type="match status" value="1"/>
</dbReference>
<dbReference type="InterPro" id="IPR036291">
    <property type="entry name" value="NAD(P)-bd_dom_sf"/>
</dbReference>
<keyword evidence="3" id="KW-0520">NAD</keyword>
<gene>
    <name evidence="4" type="ORF">RBB84_19675</name>
</gene>
<dbReference type="PANTHER" id="PTHR24321">
    <property type="entry name" value="DEHYDROGENASES, SHORT CHAIN"/>
    <property type="match status" value="1"/>
</dbReference>
<dbReference type="EMBL" id="CP132970">
    <property type="protein sequence ID" value="XBW03481.1"/>
    <property type="molecule type" value="Genomic_DNA"/>
</dbReference>
<keyword evidence="2" id="KW-0560">Oxidoreductase</keyword>
<dbReference type="PRINTS" id="PR00081">
    <property type="entry name" value="GDHRDH"/>
</dbReference>
<sequence>MTRSTPTVRSDQKVGIERIANMGTLDGKVALVTGGARGQGLAHAHALAKEGADVVLIDICDQIASVQYGLATEEDLTLAAKSVGALGVRVAAHKVDARSSAALDAAVAETVAAFGSIDIVVINHGIWTRGALWDLTEDDWIDTIDVNLNGVWRTLKAVSPQLLSQRSGSVIITASVNGVEAQAGAAHYTAAKHGALGLMKSAALEFAPYDVRVNAILPGFVDTAMTNWQGCYDMTGGKPGSTRADHEAAARHWHAFGGLIEPDEISGAVVFLASDAARRITGVELPVDSGHLVLSTFNPNPS</sequence>
<dbReference type="SUPFAM" id="SSF51735">
    <property type="entry name" value="NAD(P)-binding Rossmann-fold domains"/>
    <property type="match status" value="1"/>
</dbReference>
<dbReference type="RefSeq" id="WP_350246596.1">
    <property type="nucleotide sequence ID" value="NZ_CP132970.1"/>
</dbReference>
<dbReference type="FunFam" id="3.40.50.720:FF:000084">
    <property type="entry name" value="Short-chain dehydrogenase reductase"/>
    <property type="match status" value="1"/>
</dbReference>
<dbReference type="PROSITE" id="PS00061">
    <property type="entry name" value="ADH_SHORT"/>
    <property type="match status" value="1"/>
</dbReference>
<dbReference type="GO" id="GO:0016491">
    <property type="term" value="F:oxidoreductase activity"/>
    <property type="evidence" value="ECO:0007669"/>
    <property type="project" value="UniProtKB-KW"/>
</dbReference>
<dbReference type="PANTHER" id="PTHR24321:SF8">
    <property type="entry name" value="ESTRADIOL 17-BETA-DEHYDROGENASE 8-RELATED"/>
    <property type="match status" value="1"/>
</dbReference>
<reference evidence="4" key="1">
    <citation type="submission" date="2023-08" db="EMBL/GenBank/DDBJ databases">
        <title>The novel hydrolase IpcH responsible for the initial isoprocarb degradation step in Rhodococcus sp. D-6.</title>
        <authorList>
            <person name="Zhu Q."/>
        </authorList>
    </citation>
    <scope>NUCLEOTIDE SEQUENCE</scope>
    <source>
        <strain evidence="4">D-6</strain>
    </source>
</reference>
<dbReference type="PRINTS" id="PR00080">
    <property type="entry name" value="SDRFAMILY"/>
</dbReference>
<dbReference type="InterPro" id="IPR020904">
    <property type="entry name" value="Sc_DH/Rdtase_CS"/>
</dbReference>
<organism evidence="4">
    <name type="scientific">Rhodococcus sp. D-6</name>
    <dbReference type="NCBI Taxonomy" id="1387842"/>
    <lineage>
        <taxon>Bacteria</taxon>
        <taxon>Bacillati</taxon>
        <taxon>Actinomycetota</taxon>
        <taxon>Actinomycetes</taxon>
        <taxon>Mycobacteriales</taxon>
        <taxon>Nocardiaceae</taxon>
        <taxon>Rhodococcus</taxon>
    </lineage>
</organism>
<name>A0AAU7UUK1_9NOCA</name>
<dbReference type="CDD" id="cd05233">
    <property type="entry name" value="SDR_c"/>
    <property type="match status" value="1"/>
</dbReference>
<dbReference type="InterPro" id="IPR002347">
    <property type="entry name" value="SDR_fam"/>
</dbReference>